<organism evidence="1 2">
    <name type="scientific">Bacillus thuringiensis</name>
    <dbReference type="NCBI Taxonomy" id="1428"/>
    <lineage>
        <taxon>Bacteria</taxon>
        <taxon>Bacillati</taxon>
        <taxon>Bacillota</taxon>
        <taxon>Bacilli</taxon>
        <taxon>Bacillales</taxon>
        <taxon>Bacillaceae</taxon>
        <taxon>Bacillus</taxon>
        <taxon>Bacillus cereus group</taxon>
    </lineage>
</organism>
<dbReference type="EMBL" id="NTUS01000073">
    <property type="protein sequence ID" value="PFA98195.1"/>
    <property type="molecule type" value="Genomic_DNA"/>
</dbReference>
<comment type="caution">
    <text evidence="1">The sequence shown here is derived from an EMBL/GenBank/DDBJ whole genome shotgun (WGS) entry which is preliminary data.</text>
</comment>
<proteinExistence type="predicted"/>
<evidence type="ECO:0000313" key="1">
    <source>
        <dbReference type="EMBL" id="PFA98195.1"/>
    </source>
</evidence>
<protein>
    <submittedName>
        <fullName evidence="1">Uncharacterized protein</fullName>
    </submittedName>
</protein>
<reference evidence="1 2" key="1">
    <citation type="submission" date="2017-09" db="EMBL/GenBank/DDBJ databases">
        <title>Large-scale bioinformatics analysis of Bacillus genomes uncovers conserved roles of natural products in bacterial physiology.</title>
        <authorList>
            <consortium name="Agbiome Team Llc"/>
            <person name="Bleich R.M."/>
            <person name="Kirk G.J."/>
            <person name="Santa Maria K.C."/>
            <person name="Allen S.E."/>
            <person name="Farag S."/>
            <person name="Shank E.A."/>
            <person name="Bowers A."/>
        </authorList>
    </citation>
    <scope>NUCLEOTIDE SEQUENCE [LARGE SCALE GENOMIC DNA]</scope>
    <source>
        <strain evidence="1 2">AFS015413</strain>
    </source>
</reference>
<dbReference type="AlphaFoldDB" id="A0A9X6V903"/>
<name>A0A9X6V903_BACTU</name>
<accession>A0A9X6V903</accession>
<evidence type="ECO:0000313" key="2">
    <source>
        <dbReference type="Proteomes" id="UP000220397"/>
    </source>
</evidence>
<sequence>MVYCIFLNIIKIGVVIMGQAKKDLAEKEFKEAQQRKAIERDGYKYCVECDLPFKSLYGSIVCDECFKAKTSS</sequence>
<gene>
    <name evidence="1" type="ORF">CN398_20585</name>
</gene>
<dbReference type="Proteomes" id="UP000220397">
    <property type="component" value="Unassembled WGS sequence"/>
</dbReference>